<dbReference type="GO" id="GO:0048270">
    <property type="term" value="F:methionine adenosyltransferase regulator activity"/>
    <property type="evidence" value="ECO:0007669"/>
    <property type="project" value="TreeGrafter"/>
</dbReference>
<dbReference type="InterPro" id="IPR005913">
    <property type="entry name" value="dTDP_dehydrorham_reduct"/>
</dbReference>
<dbReference type="PROSITE" id="PS50195">
    <property type="entry name" value="PX"/>
    <property type="match status" value="1"/>
</dbReference>
<dbReference type="Proteomes" id="UP000269793">
    <property type="component" value="Chromosome III"/>
</dbReference>
<organism evidence="3 4">
    <name type="scientific">Malassezia restricta (strain ATCC 96810 / NBRC 103918 / CBS 7877)</name>
    <name type="common">Seborrheic dermatitis infection agent</name>
    <dbReference type="NCBI Taxonomy" id="425264"/>
    <lineage>
        <taxon>Eukaryota</taxon>
        <taxon>Fungi</taxon>
        <taxon>Dikarya</taxon>
        <taxon>Basidiomycota</taxon>
        <taxon>Ustilaginomycotina</taxon>
        <taxon>Malasseziomycetes</taxon>
        <taxon>Malasseziales</taxon>
        <taxon>Malasseziaceae</taxon>
        <taxon>Malassezia</taxon>
    </lineage>
</organism>
<dbReference type="PANTHER" id="PTHR10491:SF4">
    <property type="entry name" value="METHIONINE ADENOSYLTRANSFERASE 2 SUBUNIT BETA"/>
    <property type="match status" value="1"/>
</dbReference>
<evidence type="ECO:0000313" key="4">
    <source>
        <dbReference type="Proteomes" id="UP000269793"/>
    </source>
</evidence>
<dbReference type="OrthoDB" id="271164at2759"/>
<accession>A0A3G2S4X0</accession>
<dbReference type="VEuPathDB" id="FungiDB:DNF11_2134"/>
<sequence>MKLLVTGASGLLGRAVMQECTRAGHEVIGLAFSRVSGALVKLDLTDAKAIHGLIQRERPDVVINLAAERRPDVVERDPVAVKKLNVDAPAILAQACAALDPPAYLLNISTDYVFDGRNPPYFVDSPTHPLNAYGMSKREGEIAVLDAALAGHATNLRLPVLYGETLYNEESAVNVLLNSIRSNEKRIKMDAHAVRYPTNVSDVARVIEQLSSLYKKQLHSSAMPETLHFSAQEAMTKYDMCLVLSRLWNLVCQEEVSSVEHLDPQYEADANAGTKRPGHCKLDISTTNELGIDTSCVPFDEWWRNYLEHCDRPAPLHGESKLDNDFSSAKEAISTEEDAEKQGASELSSNAKKSDASEAFSESVHETGSSSKETETALPISDEEERYGTRTPNERENEVHEQPKVEFLVRVGDPQRVGDPMTAHVVYTVRVQTNAPWLSRPEYSVLRRYNDFRWLHAAMVHNHPGVVVPPIPEKVKVGRFAPELVEFRRRSLERALLKMLQHPILQQDDDLALFLESGNLTADIHQRDLRKGPVVTPEYKTYFGWSHAFHHYRFQEPDEWFTSQLNYLSQFETRMKEICDALTTLSHKRAELADAYLQLYHSLVALSSSGMSRSVSTCFAILADMKKRSAQACTQLADYEANVFGLALYEYERLVGSIRKAFQSREEVWQAWQCADDELSRVRSKYAKSNETHIDTQNHALTHTQLAYAALSTRFEEVTRLSKLEVERFECGKAQEIRTAFEEYVRVFSAIQRDILDEWEHCGSIVQRIITKNQNKVCISQHGM</sequence>
<dbReference type="GO" id="GO:0016740">
    <property type="term" value="F:transferase activity"/>
    <property type="evidence" value="ECO:0007669"/>
    <property type="project" value="UniProtKB-KW"/>
</dbReference>
<keyword evidence="4" id="KW-1185">Reference proteome</keyword>
<dbReference type="AlphaFoldDB" id="A0A3G2S4X0"/>
<feature type="compositionally biased region" description="Basic and acidic residues" evidence="1">
    <location>
        <begin position="386"/>
        <end position="402"/>
    </location>
</feature>
<feature type="region of interest" description="Disordered" evidence="1">
    <location>
        <begin position="318"/>
        <end position="402"/>
    </location>
</feature>
<dbReference type="FunFam" id="3.40.50.720:FF:000357">
    <property type="entry name" value="Methionine adenosyltransferase 2 subunit beta"/>
    <property type="match status" value="1"/>
</dbReference>
<reference evidence="3 4" key="1">
    <citation type="submission" date="2018-10" db="EMBL/GenBank/DDBJ databases">
        <title>Complete genome sequence of Malassezia restricta CBS 7877.</title>
        <authorList>
            <person name="Morand S.C."/>
            <person name="Bertignac M."/>
            <person name="Iltis A."/>
            <person name="Kolder I."/>
            <person name="Pirovano W."/>
            <person name="Jourdain R."/>
            <person name="Clavaud C."/>
        </authorList>
    </citation>
    <scope>NUCLEOTIDE SEQUENCE [LARGE SCALE GENOMIC DNA]</scope>
    <source>
        <strain evidence="3 4">CBS 7877</strain>
    </source>
</reference>
<dbReference type="GO" id="GO:0048269">
    <property type="term" value="C:methionine adenosyltransferase complex"/>
    <property type="evidence" value="ECO:0007669"/>
    <property type="project" value="TreeGrafter"/>
</dbReference>
<dbReference type="Pfam" id="PF09325">
    <property type="entry name" value="Vps5"/>
    <property type="match status" value="1"/>
</dbReference>
<dbReference type="Gene3D" id="3.30.1520.10">
    <property type="entry name" value="Phox-like domain"/>
    <property type="match status" value="1"/>
</dbReference>
<dbReference type="InterPro" id="IPR027267">
    <property type="entry name" value="AH/BAR_dom_sf"/>
</dbReference>
<dbReference type="CDD" id="cd05254">
    <property type="entry name" value="dTDP_HR_like_SDR_e"/>
    <property type="match status" value="1"/>
</dbReference>
<evidence type="ECO:0000259" key="2">
    <source>
        <dbReference type="PROSITE" id="PS50195"/>
    </source>
</evidence>
<dbReference type="SUPFAM" id="SSF51735">
    <property type="entry name" value="NAD(P)-binding Rossmann-fold domains"/>
    <property type="match status" value="1"/>
</dbReference>
<dbReference type="InterPro" id="IPR036871">
    <property type="entry name" value="PX_dom_sf"/>
</dbReference>
<gene>
    <name evidence="3" type="primary">MAT2B</name>
    <name evidence="3" type="ORF">DNF11_2134</name>
</gene>
<dbReference type="EMBL" id="CP033150">
    <property type="protein sequence ID" value="AYO43084.1"/>
    <property type="molecule type" value="Genomic_DNA"/>
</dbReference>
<dbReference type="Gene3D" id="1.20.1270.60">
    <property type="entry name" value="Arfaptin homology (AH) domain/BAR domain"/>
    <property type="match status" value="1"/>
</dbReference>
<dbReference type="Pfam" id="PF04321">
    <property type="entry name" value="RmlD_sub_bind"/>
    <property type="match status" value="1"/>
</dbReference>
<dbReference type="InterPro" id="IPR029903">
    <property type="entry name" value="RmlD-like-bd"/>
</dbReference>
<dbReference type="Gene3D" id="3.40.50.720">
    <property type="entry name" value="NAD(P)-binding Rossmann-like Domain"/>
    <property type="match status" value="1"/>
</dbReference>
<protein>
    <submittedName>
        <fullName evidence="3">Methionine adenosyltransferase 2 subunit beta</fullName>
    </submittedName>
</protein>
<evidence type="ECO:0000313" key="3">
    <source>
        <dbReference type="EMBL" id="AYO43084.1"/>
    </source>
</evidence>
<dbReference type="InterPro" id="IPR015404">
    <property type="entry name" value="Vps5_C"/>
</dbReference>
<keyword evidence="3" id="KW-0808">Transferase</keyword>
<dbReference type="Pfam" id="PF00787">
    <property type="entry name" value="PX"/>
    <property type="match status" value="1"/>
</dbReference>
<evidence type="ECO:0000256" key="1">
    <source>
        <dbReference type="SAM" id="MobiDB-lite"/>
    </source>
</evidence>
<dbReference type="SMART" id="SM00312">
    <property type="entry name" value="PX"/>
    <property type="match status" value="1"/>
</dbReference>
<dbReference type="GO" id="GO:0006556">
    <property type="term" value="P:S-adenosylmethionine biosynthetic process"/>
    <property type="evidence" value="ECO:0007669"/>
    <property type="project" value="TreeGrafter"/>
</dbReference>
<dbReference type="GO" id="GO:0035091">
    <property type="term" value="F:phosphatidylinositol binding"/>
    <property type="evidence" value="ECO:0007669"/>
    <property type="project" value="InterPro"/>
</dbReference>
<dbReference type="PANTHER" id="PTHR10491">
    <property type="entry name" value="DTDP-4-DEHYDRORHAMNOSE REDUCTASE"/>
    <property type="match status" value="1"/>
</dbReference>
<dbReference type="InterPro" id="IPR036291">
    <property type="entry name" value="NAD(P)-bd_dom_sf"/>
</dbReference>
<proteinExistence type="predicted"/>
<dbReference type="STRING" id="425264.A0A3G2S4X0"/>
<dbReference type="InterPro" id="IPR001683">
    <property type="entry name" value="PX_dom"/>
</dbReference>
<name>A0A3G2S4X0_MALR7</name>
<feature type="domain" description="PX" evidence="2">
    <location>
        <begin position="405"/>
        <end position="521"/>
    </location>
</feature>
<dbReference type="SUPFAM" id="SSF64268">
    <property type="entry name" value="PX domain"/>
    <property type="match status" value="1"/>
</dbReference>